<accession>A0AAQ4DP34</accession>
<dbReference type="GO" id="GO:0006779">
    <property type="term" value="P:porphyrin-containing compound biosynthetic process"/>
    <property type="evidence" value="ECO:0007669"/>
    <property type="project" value="TreeGrafter"/>
</dbReference>
<dbReference type="SUPFAM" id="SSF102114">
    <property type="entry name" value="Radical SAM enzymes"/>
    <property type="match status" value="1"/>
</dbReference>
<dbReference type="InterPro" id="IPR058240">
    <property type="entry name" value="rSAM_sf"/>
</dbReference>
<dbReference type="InterPro" id="IPR007197">
    <property type="entry name" value="rSAM"/>
</dbReference>
<comment type="caution">
    <text evidence="6">The sequence shown here is derived from an EMBL/GenBank/DDBJ whole genome shotgun (WGS) entry which is preliminary data.</text>
</comment>
<dbReference type="Pfam" id="PF04055">
    <property type="entry name" value="Radical_SAM"/>
    <property type="match status" value="1"/>
</dbReference>
<dbReference type="GO" id="GO:0046872">
    <property type="term" value="F:metal ion binding"/>
    <property type="evidence" value="ECO:0007669"/>
    <property type="project" value="UniProtKB-KW"/>
</dbReference>
<dbReference type="SFLD" id="SFLDS00029">
    <property type="entry name" value="Radical_SAM"/>
    <property type="match status" value="1"/>
</dbReference>
<dbReference type="PANTHER" id="PTHR13932:SF5">
    <property type="entry name" value="RADICAL S-ADENOSYL METHIONINE DOMAIN-CONTAINING PROTEIN 1, MITOCHONDRIAL"/>
    <property type="match status" value="1"/>
</dbReference>
<evidence type="ECO:0000313" key="7">
    <source>
        <dbReference type="Proteomes" id="UP001321473"/>
    </source>
</evidence>
<gene>
    <name evidence="6" type="ORF">V5799_033168</name>
</gene>
<dbReference type="AlphaFoldDB" id="A0AAQ4DP34"/>
<evidence type="ECO:0000256" key="3">
    <source>
        <dbReference type="ARBA" id="ARBA00023004"/>
    </source>
</evidence>
<reference evidence="6 7" key="1">
    <citation type="journal article" date="2023" name="Arcadia Sci">
        <title>De novo assembly of a long-read Amblyomma americanum tick genome.</title>
        <authorList>
            <person name="Chou S."/>
            <person name="Poskanzer K.E."/>
            <person name="Rollins M."/>
            <person name="Thuy-Boun P.S."/>
        </authorList>
    </citation>
    <scope>NUCLEOTIDE SEQUENCE [LARGE SCALE GENOMIC DNA]</scope>
    <source>
        <strain evidence="6">F_SG_1</strain>
        <tissue evidence="6">Salivary glands</tissue>
    </source>
</reference>
<keyword evidence="4" id="KW-0411">Iron-sulfur</keyword>
<evidence type="ECO:0000256" key="4">
    <source>
        <dbReference type="ARBA" id="ARBA00023014"/>
    </source>
</evidence>
<dbReference type="InterPro" id="IPR013785">
    <property type="entry name" value="Aldolase_TIM"/>
</dbReference>
<dbReference type="EMBL" id="JARKHS020028533">
    <property type="protein sequence ID" value="KAK8764224.1"/>
    <property type="molecule type" value="Genomic_DNA"/>
</dbReference>
<dbReference type="Proteomes" id="UP001321473">
    <property type="component" value="Unassembled WGS sequence"/>
</dbReference>
<keyword evidence="3" id="KW-0408">Iron</keyword>
<sequence length="155" mass="17096">MSFHLRPVCGVLSRASARGYCVPRRPSNARSIHSDSSSLYVHWPYCEKRCTYCNFNKYISRSVDHSAMTECLIRELATVIRSSGISAITTVFFGGGTPSLMRPQDMERVLQAVAALTTTPVAEVTVECNPTAAAKDRLRCTIPMPTVRPPPPTTF</sequence>
<name>A0AAQ4DP34_AMBAM</name>
<evidence type="ECO:0000313" key="6">
    <source>
        <dbReference type="EMBL" id="KAK8764224.1"/>
    </source>
</evidence>
<proteinExistence type="predicted"/>
<keyword evidence="2" id="KW-0479">Metal-binding</keyword>
<feature type="domain" description="Radical SAM core" evidence="5">
    <location>
        <begin position="40"/>
        <end position="136"/>
    </location>
</feature>
<dbReference type="Gene3D" id="3.20.20.70">
    <property type="entry name" value="Aldolase class I"/>
    <property type="match status" value="1"/>
</dbReference>
<dbReference type="PANTHER" id="PTHR13932">
    <property type="entry name" value="COPROPORPHYRINIGEN III OXIDASE"/>
    <property type="match status" value="1"/>
</dbReference>
<evidence type="ECO:0000256" key="2">
    <source>
        <dbReference type="ARBA" id="ARBA00022723"/>
    </source>
</evidence>
<dbReference type="CDD" id="cd01335">
    <property type="entry name" value="Radical_SAM"/>
    <property type="match status" value="1"/>
</dbReference>
<evidence type="ECO:0000259" key="5">
    <source>
        <dbReference type="Pfam" id="PF04055"/>
    </source>
</evidence>
<dbReference type="InterPro" id="IPR034505">
    <property type="entry name" value="Coproporphyrinogen-III_oxidase"/>
</dbReference>
<evidence type="ECO:0000256" key="1">
    <source>
        <dbReference type="ARBA" id="ARBA00022691"/>
    </source>
</evidence>
<organism evidence="6 7">
    <name type="scientific">Amblyomma americanum</name>
    <name type="common">Lone star tick</name>
    <dbReference type="NCBI Taxonomy" id="6943"/>
    <lineage>
        <taxon>Eukaryota</taxon>
        <taxon>Metazoa</taxon>
        <taxon>Ecdysozoa</taxon>
        <taxon>Arthropoda</taxon>
        <taxon>Chelicerata</taxon>
        <taxon>Arachnida</taxon>
        <taxon>Acari</taxon>
        <taxon>Parasitiformes</taxon>
        <taxon>Ixodida</taxon>
        <taxon>Ixodoidea</taxon>
        <taxon>Ixodidae</taxon>
        <taxon>Amblyomminae</taxon>
        <taxon>Amblyomma</taxon>
    </lineage>
</organism>
<protein>
    <recommendedName>
        <fullName evidence="5">Radical SAM core domain-containing protein</fullName>
    </recommendedName>
</protein>
<dbReference type="GO" id="GO:0003824">
    <property type="term" value="F:catalytic activity"/>
    <property type="evidence" value="ECO:0007669"/>
    <property type="project" value="InterPro"/>
</dbReference>
<dbReference type="GO" id="GO:0005739">
    <property type="term" value="C:mitochondrion"/>
    <property type="evidence" value="ECO:0007669"/>
    <property type="project" value="TreeGrafter"/>
</dbReference>
<dbReference type="GO" id="GO:0051539">
    <property type="term" value="F:4 iron, 4 sulfur cluster binding"/>
    <property type="evidence" value="ECO:0007669"/>
    <property type="project" value="TreeGrafter"/>
</dbReference>
<keyword evidence="7" id="KW-1185">Reference proteome</keyword>
<keyword evidence="1" id="KW-0949">S-adenosyl-L-methionine</keyword>